<gene>
    <name evidence="2" type="ORF">ZHAS_00001737</name>
</gene>
<dbReference type="EnsemblMetazoa" id="ASIC001737-RA">
    <property type="protein sequence ID" value="ASIC001737-PA"/>
    <property type="gene ID" value="ASIC001737"/>
</dbReference>
<evidence type="ECO:0000313" key="2">
    <source>
        <dbReference type="EMBL" id="KFB35341.1"/>
    </source>
</evidence>
<proteinExistence type="predicted"/>
<accession>A0A084VBJ7</accession>
<feature type="compositionally biased region" description="Basic and acidic residues" evidence="1">
    <location>
        <begin position="7"/>
        <end position="27"/>
    </location>
</feature>
<evidence type="ECO:0000313" key="4">
    <source>
        <dbReference type="Proteomes" id="UP000030765"/>
    </source>
</evidence>
<name>A0A084VBJ7_ANOSI</name>
<protein>
    <submittedName>
        <fullName evidence="2 3">Uncharacterized protein</fullName>
    </submittedName>
</protein>
<feature type="compositionally biased region" description="Basic and acidic residues" evidence="1">
    <location>
        <begin position="44"/>
        <end position="54"/>
    </location>
</feature>
<keyword evidence="4" id="KW-1185">Reference proteome</keyword>
<dbReference type="Proteomes" id="UP000030765">
    <property type="component" value="Unassembled WGS sequence"/>
</dbReference>
<feature type="compositionally biased region" description="Basic residues" evidence="1">
    <location>
        <begin position="67"/>
        <end position="76"/>
    </location>
</feature>
<dbReference type="AlphaFoldDB" id="A0A084VBJ7"/>
<dbReference type="EMBL" id="ATLV01007649">
    <property type="status" value="NOT_ANNOTATED_CDS"/>
    <property type="molecule type" value="Genomic_DNA"/>
</dbReference>
<evidence type="ECO:0000313" key="3">
    <source>
        <dbReference type="EnsemblMetazoa" id="ASIC001737-PA"/>
    </source>
</evidence>
<reference evidence="3" key="2">
    <citation type="submission" date="2020-05" db="UniProtKB">
        <authorList>
            <consortium name="EnsemblMetazoa"/>
        </authorList>
    </citation>
    <scope>IDENTIFICATION</scope>
</reference>
<dbReference type="VEuPathDB" id="VectorBase:ASIC001737"/>
<reference evidence="2 4" key="1">
    <citation type="journal article" date="2014" name="BMC Genomics">
        <title>Genome sequence of Anopheles sinensis provides insight into genetics basis of mosquito competence for malaria parasites.</title>
        <authorList>
            <person name="Zhou D."/>
            <person name="Zhang D."/>
            <person name="Ding G."/>
            <person name="Shi L."/>
            <person name="Hou Q."/>
            <person name="Ye Y."/>
            <person name="Xu Y."/>
            <person name="Zhou H."/>
            <person name="Xiong C."/>
            <person name="Li S."/>
            <person name="Yu J."/>
            <person name="Hong S."/>
            <person name="Yu X."/>
            <person name="Zou P."/>
            <person name="Chen C."/>
            <person name="Chang X."/>
            <person name="Wang W."/>
            <person name="Lv Y."/>
            <person name="Sun Y."/>
            <person name="Ma L."/>
            <person name="Shen B."/>
            <person name="Zhu C."/>
        </authorList>
    </citation>
    <scope>NUCLEOTIDE SEQUENCE [LARGE SCALE GENOMIC DNA]</scope>
</reference>
<dbReference type="EMBL" id="KE524424">
    <property type="protein sequence ID" value="KFB35341.1"/>
    <property type="molecule type" value="Genomic_DNA"/>
</dbReference>
<sequence>MANGFYRKSERQRLGETENARARHRPDVGILSIISPSPLPPRAIPERRTGKEKLNPIMGVSDFRPAAKGKRKRQPRGMHPNFLCRSERCSRFLGFASTSIS</sequence>
<organism evidence="2">
    <name type="scientific">Anopheles sinensis</name>
    <name type="common">Mosquito</name>
    <dbReference type="NCBI Taxonomy" id="74873"/>
    <lineage>
        <taxon>Eukaryota</taxon>
        <taxon>Metazoa</taxon>
        <taxon>Ecdysozoa</taxon>
        <taxon>Arthropoda</taxon>
        <taxon>Hexapoda</taxon>
        <taxon>Insecta</taxon>
        <taxon>Pterygota</taxon>
        <taxon>Neoptera</taxon>
        <taxon>Endopterygota</taxon>
        <taxon>Diptera</taxon>
        <taxon>Nematocera</taxon>
        <taxon>Culicoidea</taxon>
        <taxon>Culicidae</taxon>
        <taxon>Anophelinae</taxon>
        <taxon>Anopheles</taxon>
    </lineage>
</organism>
<evidence type="ECO:0000256" key="1">
    <source>
        <dbReference type="SAM" id="MobiDB-lite"/>
    </source>
</evidence>
<feature type="region of interest" description="Disordered" evidence="1">
    <location>
        <begin position="1"/>
        <end position="81"/>
    </location>
</feature>